<evidence type="ECO:0000313" key="2">
    <source>
        <dbReference type="EMBL" id="MDT8843773.1"/>
    </source>
</evidence>
<reference evidence="2" key="1">
    <citation type="submission" date="2022-08" db="EMBL/GenBank/DDBJ databases">
        <authorList>
            <person name="Kim S.-J."/>
        </authorList>
    </citation>
    <scope>NUCLEOTIDE SEQUENCE</scope>
    <source>
        <strain evidence="2">KJ</strain>
    </source>
</reference>
<evidence type="ECO:0008006" key="4">
    <source>
        <dbReference type="Google" id="ProtNLM"/>
    </source>
</evidence>
<feature type="chain" id="PRO_5042980267" description="DUF4402 domain-containing protein" evidence="1">
    <location>
        <begin position="41"/>
        <end position="187"/>
    </location>
</feature>
<name>A0AAP5QHH1_9BURK</name>
<organism evidence="2 3">
    <name type="scientific">Paraburkholderia fungorum</name>
    <dbReference type="NCBI Taxonomy" id="134537"/>
    <lineage>
        <taxon>Bacteria</taxon>
        <taxon>Pseudomonadati</taxon>
        <taxon>Pseudomonadota</taxon>
        <taxon>Betaproteobacteria</taxon>
        <taxon>Burkholderiales</taxon>
        <taxon>Burkholderiaceae</taxon>
        <taxon>Paraburkholderia</taxon>
    </lineage>
</organism>
<dbReference type="Proteomes" id="UP001246473">
    <property type="component" value="Unassembled WGS sequence"/>
</dbReference>
<comment type="caution">
    <text evidence="2">The sequence shown here is derived from an EMBL/GenBank/DDBJ whole genome shotgun (WGS) entry which is preliminary data.</text>
</comment>
<gene>
    <name evidence="2" type="ORF">ParKJ_40965</name>
</gene>
<dbReference type="EMBL" id="JANSLM010000029">
    <property type="protein sequence ID" value="MDT8843773.1"/>
    <property type="molecule type" value="Genomic_DNA"/>
</dbReference>
<accession>A0AAP5QHH1</accession>
<protein>
    <recommendedName>
        <fullName evidence="4">DUF4402 domain-containing protein</fullName>
    </recommendedName>
</protein>
<evidence type="ECO:0000256" key="1">
    <source>
        <dbReference type="SAM" id="SignalP"/>
    </source>
</evidence>
<keyword evidence="1" id="KW-0732">Signal</keyword>
<dbReference type="AlphaFoldDB" id="A0AAP5QHH1"/>
<feature type="signal peptide" evidence="1">
    <location>
        <begin position="1"/>
        <end position="40"/>
    </location>
</feature>
<sequence length="187" mass="20060">MLPPATRNHPFFIRRKQVKKKIGITLAALGFATAAAQSNAATPAQILDIAWLKDGQQIEVAHHVIYSEAFGARPFAYSSGSSTPYGTCAGDGPTKTMKSESLFVGRALLVKPIAIDASKAQLTVSAHDTTLEGMHLTGNPDCRTEVPDVHGLSEDDIHVDVPVGQTVDVPLKDSRYRLALTLRVMSP</sequence>
<proteinExistence type="predicted"/>
<dbReference type="RefSeq" id="WP_315697739.1">
    <property type="nucleotide sequence ID" value="NZ_JANSLM010000029.1"/>
</dbReference>
<evidence type="ECO:0000313" key="3">
    <source>
        <dbReference type="Proteomes" id="UP001246473"/>
    </source>
</evidence>